<evidence type="ECO:0000313" key="1">
    <source>
        <dbReference type="EMBL" id="GAA1708510.1"/>
    </source>
</evidence>
<organism evidence="1 2">
    <name type="scientific">Streptomyces yatensis</name>
    <dbReference type="NCBI Taxonomy" id="155177"/>
    <lineage>
        <taxon>Bacteria</taxon>
        <taxon>Bacillati</taxon>
        <taxon>Actinomycetota</taxon>
        <taxon>Actinomycetes</taxon>
        <taxon>Kitasatosporales</taxon>
        <taxon>Streptomycetaceae</taxon>
        <taxon>Streptomyces</taxon>
        <taxon>Streptomyces violaceusniger group</taxon>
    </lineage>
</organism>
<evidence type="ECO:0000313" key="2">
    <source>
        <dbReference type="Proteomes" id="UP001499947"/>
    </source>
</evidence>
<dbReference type="EMBL" id="BAAALR010000063">
    <property type="protein sequence ID" value="GAA1708510.1"/>
    <property type="molecule type" value="Genomic_DNA"/>
</dbReference>
<name>A0ABN2INH6_9ACTN</name>
<accession>A0ABN2INH6</accession>
<dbReference type="Proteomes" id="UP001499947">
    <property type="component" value="Unassembled WGS sequence"/>
</dbReference>
<comment type="caution">
    <text evidence="1">The sequence shown here is derived from an EMBL/GenBank/DDBJ whole genome shotgun (WGS) entry which is preliminary data.</text>
</comment>
<protein>
    <submittedName>
        <fullName evidence="1">Uncharacterized protein</fullName>
    </submittedName>
</protein>
<sequence>MQAVWESCAPATVIASGAISSIGVVTTVPTTNKDLFTNADRSQDGEHVACPATEMGVRENAALATPYE</sequence>
<gene>
    <name evidence="1" type="ORF">GCM10009680_56760</name>
</gene>
<reference evidence="1 2" key="1">
    <citation type="journal article" date="2019" name="Int. J. Syst. Evol. Microbiol.">
        <title>The Global Catalogue of Microorganisms (GCM) 10K type strain sequencing project: providing services to taxonomists for standard genome sequencing and annotation.</title>
        <authorList>
            <consortium name="The Broad Institute Genomics Platform"/>
            <consortium name="The Broad Institute Genome Sequencing Center for Infectious Disease"/>
            <person name="Wu L."/>
            <person name="Ma J."/>
        </authorList>
    </citation>
    <scope>NUCLEOTIDE SEQUENCE [LARGE SCALE GENOMIC DNA]</scope>
    <source>
        <strain evidence="1 2">JCM 13244</strain>
    </source>
</reference>
<keyword evidence="2" id="KW-1185">Reference proteome</keyword>
<proteinExistence type="predicted"/>